<keyword evidence="1" id="KW-1133">Transmembrane helix</keyword>
<keyword evidence="1" id="KW-0472">Membrane</keyword>
<proteinExistence type="predicted"/>
<dbReference type="EMBL" id="JAUHHV010000007">
    <property type="protein sequence ID" value="KAK1419414.1"/>
    <property type="molecule type" value="Genomic_DNA"/>
</dbReference>
<organism evidence="2 3">
    <name type="scientific">Tagetes erecta</name>
    <name type="common">African marigold</name>
    <dbReference type="NCBI Taxonomy" id="13708"/>
    <lineage>
        <taxon>Eukaryota</taxon>
        <taxon>Viridiplantae</taxon>
        <taxon>Streptophyta</taxon>
        <taxon>Embryophyta</taxon>
        <taxon>Tracheophyta</taxon>
        <taxon>Spermatophyta</taxon>
        <taxon>Magnoliopsida</taxon>
        <taxon>eudicotyledons</taxon>
        <taxon>Gunneridae</taxon>
        <taxon>Pentapetalae</taxon>
        <taxon>asterids</taxon>
        <taxon>campanulids</taxon>
        <taxon>Asterales</taxon>
        <taxon>Asteraceae</taxon>
        <taxon>Asteroideae</taxon>
        <taxon>Heliantheae alliance</taxon>
        <taxon>Tageteae</taxon>
        <taxon>Tagetes</taxon>
    </lineage>
</organism>
<comment type="caution">
    <text evidence="2">The sequence shown here is derived from an EMBL/GenBank/DDBJ whole genome shotgun (WGS) entry which is preliminary data.</text>
</comment>
<gene>
    <name evidence="2" type="ORF">QVD17_28581</name>
</gene>
<keyword evidence="3" id="KW-1185">Reference proteome</keyword>
<dbReference type="AlphaFoldDB" id="A0AAD8KAW5"/>
<accession>A0AAD8KAW5</accession>
<protein>
    <submittedName>
        <fullName evidence="2">Uncharacterized protein</fullName>
    </submittedName>
</protein>
<evidence type="ECO:0000256" key="1">
    <source>
        <dbReference type="SAM" id="Phobius"/>
    </source>
</evidence>
<sequence>MHLSYLVNIHTSLWYVIITFNYLFLQFSLFLVLTWDLRRSFLLLRRLDNRRRHPPSEFPVFQPPSSSYSSCRRYV</sequence>
<name>A0AAD8KAW5_TARER</name>
<keyword evidence="1" id="KW-0812">Transmembrane</keyword>
<dbReference type="Proteomes" id="UP001229421">
    <property type="component" value="Unassembled WGS sequence"/>
</dbReference>
<feature type="transmembrane region" description="Helical" evidence="1">
    <location>
        <begin position="12"/>
        <end position="35"/>
    </location>
</feature>
<evidence type="ECO:0000313" key="2">
    <source>
        <dbReference type="EMBL" id="KAK1419414.1"/>
    </source>
</evidence>
<evidence type="ECO:0000313" key="3">
    <source>
        <dbReference type="Proteomes" id="UP001229421"/>
    </source>
</evidence>
<reference evidence="2" key="1">
    <citation type="journal article" date="2023" name="bioRxiv">
        <title>Improved chromosome-level genome assembly for marigold (Tagetes erecta).</title>
        <authorList>
            <person name="Jiang F."/>
            <person name="Yuan L."/>
            <person name="Wang S."/>
            <person name="Wang H."/>
            <person name="Xu D."/>
            <person name="Wang A."/>
            <person name="Fan W."/>
        </authorList>
    </citation>
    <scope>NUCLEOTIDE SEQUENCE</scope>
    <source>
        <strain evidence="2">WSJ</strain>
        <tissue evidence="2">Leaf</tissue>
    </source>
</reference>